<dbReference type="Pfam" id="PF06218">
    <property type="entry name" value="NPR2"/>
    <property type="match status" value="1"/>
</dbReference>
<dbReference type="GO" id="GO:0034198">
    <property type="term" value="P:cellular response to amino acid starvation"/>
    <property type="evidence" value="ECO:0007669"/>
    <property type="project" value="TreeGrafter"/>
</dbReference>
<evidence type="ECO:0000313" key="3">
    <source>
        <dbReference type="RefSeq" id="XP_017300508.1"/>
    </source>
</evidence>
<evidence type="ECO:0000256" key="1">
    <source>
        <dbReference type="ARBA" id="ARBA00008433"/>
    </source>
</evidence>
<protein>
    <submittedName>
        <fullName evidence="3">GATOR complex protein NPRL2-like</fullName>
    </submittedName>
</protein>
<dbReference type="GO" id="GO:0010508">
    <property type="term" value="P:positive regulation of autophagy"/>
    <property type="evidence" value="ECO:0007669"/>
    <property type="project" value="TreeGrafter"/>
</dbReference>
<dbReference type="GO" id="GO:0005774">
    <property type="term" value="C:vacuolar membrane"/>
    <property type="evidence" value="ECO:0007669"/>
    <property type="project" value="TreeGrafter"/>
</dbReference>
<proteinExistence type="inferred from homology"/>
<dbReference type="RefSeq" id="XP_017300508.1">
    <property type="nucleotide sequence ID" value="XM_017445019.1"/>
</dbReference>
<gene>
    <name evidence="3" type="primary">LOC103511505</name>
</gene>
<organism evidence="2 3">
    <name type="scientific">Diaphorina citri</name>
    <name type="common">Asian citrus psyllid</name>
    <dbReference type="NCBI Taxonomy" id="121845"/>
    <lineage>
        <taxon>Eukaryota</taxon>
        <taxon>Metazoa</taxon>
        <taxon>Ecdysozoa</taxon>
        <taxon>Arthropoda</taxon>
        <taxon>Hexapoda</taxon>
        <taxon>Insecta</taxon>
        <taxon>Pterygota</taxon>
        <taxon>Neoptera</taxon>
        <taxon>Paraneoptera</taxon>
        <taxon>Hemiptera</taxon>
        <taxon>Sternorrhyncha</taxon>
        <taxon>Psylloidea</taxon>
        <taxon>Psyllidae</taxon>
        <taxon>Diaphorininae</taxon>
        <taxon>Diaphorina</taxon>
    </lineage>
</organism>
<dbReference type="Proteomes" id="UP000079169">
    <property type="component" value="Unplaced"/>
</dbReference>
<dbReference type="PANTHER" id="PTHR12991:SF10">
    <property type="entry name" value="GATOR COMPLEX PROTEIN NPRL2"/>
    <property type="match status" value="1"/>
</dbReference>
<reference evidence="3" key="1">
    <citation type="submission" date="2025-08" db="UniProtKB">
        <authorList>
            <consortium name="RefSeq"/>
        </authorList>
    </citation>
    <scope>IDENTIFICATION</scope>
</reference>
<dbReference type="PANTHER" id="PTHR12991">
    <property type="entry name" value="NITROGEN PERMEASE REGULATOR 2/TUMOR SUPPRESSOR CANDIDATE 4"/>
    <property type="match status" value="1"/>
</dbReference>
<dbReference type="GO" id="GO:0005096">
    <property type="term" value="F:GTPase activator activity"/>
    <property type="evidence" value="ECO:0007669"/>
    <property type="project" value="TreeGrafter"/>
</dbReference>
<dbReference type="GO" id="GO:1990130">
    <property type="term" value="C:GATOR1 complex"/>
    <property type="evidence" value="ECO:0007669"/>
    <property type="project" value="TreeGrafter"/>
</dbReference>
<dbReference type="AlphaFoldDB" id="A0A1S4EEE5"/>
<dbReference type="InterPro" id="IPR009348">
    <property type="entry name" value="NPR2-like"/>
</dbReference>
<keyword evidence="2" id="KW-1185">Reference proteome</keyword>
<dbReference type="KEGG" id="dci:103511505"/>
<dbReference type="GeneID" id="103511505"/>
<sequence length="103" mass="12057">MHNHHRDLEMESSFLSTQQENPIAKARLSNLLNQVMTDLNQRKVCKLIDGTISLFLKVIEIRKDPPTVKDWDVPVLLKPYKKIPRDKWDLTTQKVRKIILVAL</sequence>
<dbReference type="PaxDb" id="121845-A0A1S4EEE5"/>
<comment type="similarity">
    <text evidence="1">Belongs to the NPR2 family.</text>
</comment>
<accession>A0A1S4EEE5</accession>
<dbReference type="GO" id="GO:1904262">
    <property type="term" value="P:negative regulation of TORC1 signaling"/>
    <property type="evidence" value="ECO:0007669"/>
    <property type="project" value="TreeGrafter"/>
</dbReference>
<evidence type="ECO:0000313" key="2">
    <source>
        <dbReference type="Proteomes" id="UP000079169"/>
    </source>
</evidence>
<dbReference type="OMA" id="HHRDLEM"/>
<name>A0A1S4EEE5_DIACI</name>
<dbReference type="STRING" id="121845.A0A1S4EEE5"/>